<keyword evidence="3" id="KW-1185">Reference proteome</keyword>
<dbReference type="RefSeq" id="WP_089303176.1">
    <property type="nucleotide sequence ID" value="NZ_FZNW01000026.1"/>
</dbReference>
<evidence type="ECO:0000259" key="1">
    <source>
        <dbReference type="Pfam" id="PF04149"/>
    </source>
</evidence>
<feature type="domain" description="DUF397" evidence="1">
    <location>
        <begin position="7"/>
        <end position="53"/>
    </location>
</feature>
<dbReference type="Proteomes" id="UP000198348">
    <property type="component" value="Unassembled WGS sequence"/>
</dbReference>
<proteinExistence type="predicted"/>
<accession>A0A238ZV95</accession>
<dbReference type="InterPro" id="IPR007278">
    <property type="entry name" value="DUF397"/>
</dbReference>
<evidence type="ECO:0000313" key="2">
    <source>
        <dbReference type="EMBL" id="SNR87139.1"/>
    </source>
</evidence>
<dbReference type="Pfam" id="PF04149">
    <property type="entry name" value="DUF397"/>
    <property type="match status" value="1"/>
</dbReference>
<sequence length="68" mass="7566">MSLQRHQWIKHSHNGSSCVEVMLTDTEVLVRNSNRPEAGTLSFTFAEWASHTEGHKLGVFDLPEGTAS</sequence>
<reference evidence="2 3" key="1">
    <citation type="submission" date="2017-06" db="EMBL/GenBank/DDBJ databases">
        <authorList>
            <person name="Kim H.J."/>
            <person name="Triplett B.A."/>
        </authorList>
    </citation>
    <scope>NUCLEOTIDE SEQUENCE [LARGE SCALE GENOMIC DNA]</scope>
    <source>
        <strain evidence="2 3">DSM 45207</strain>
    </source>
</reference>
<protein>
    <recommendedName>
        <fullName evidence="1">DUF397 domain-containing protein</fullName>
    </recommendedName>
</protein>
<organism evidence="2 3">
    <name type="scientific">Haloechinothrix alba</name>
    <dbReference type="NCBI Taxonomy" id="664784"/>
    <lineage>
        <taxon>Bacteria</taxon>
        <taxon>Bacillati</taxon>
        <taxon>Actinomycetota</taxon>
        <taxon>Actinomycetes</taxon>
        <taxon>Pseudonocardiales</taxon>
        <taxon>Pseudonocardiaceae</taxon>
        <taxon>Haloechinothrix</taxon>
    </lineage>
</organism>
<dbReference type="AlphaFoldDB" id="A0A238ZV95"/>
<dbReference type="EMBL" id="FZNW01000026">
    <property type="protein sequence ID" value="SNR87139.1"/>
    <property type="molecule type" value="Genomic_DNA"/>
</dbReference>
<evidence type="ECO:0000313" key="3">
    <source>
        <dbReference type="Proteomes" id="UP000198348"/>
    </source>
</evidence>
<name>A0A238ZV95_9PSEU</name>
<dbReference type="OrthoDB" id="4557871at2"/>
<gene>
    <name evidence="2" type="ORF">SAMN06265360_12614</name>
</gene>